<comment type="caution">
    <text evidence="1">The sequence shown here is derived from an EMBL/GenBank/DDBJ whole genome shotgun (WGS) entry which is preliminary data.</text>
</comment>
<protein>
    <submittedName>
        <fullName evidence="1">GAF domain-containing protein</fullName>
    </submittedName>
</protein>
<dbReference type="EMBL" id="JAAXKZ010000043">
    <property type="protein sequence ID" value="NMH92604.1"/>
    <property type="molecule type" value="Genomic_DNA"/>
</dbReference>
<sequence>MPQLAEDALGVALEVQQIATASACSVAHRAKALPEPLRRLVPFEASWLALLDPDSRTFVPLVIDGYDERIHRRLGGPDAVAEVELAGLDPTCPARRIRALPVPAHEVRSRADYLWPAGFREALGVGLFTADDRHVGVLGLNTDTIAHPTDEARDLIGLLASTIAAALDPARTVTVAARAVRGAPGGGVLTRAGSVLPLTGLPDHPLLSPGSTLLPVVAGLAEGGSQYASFLCPYLNRSVLALRRITVLGCADEPPHFLCAAIVVSDVGERRGLTVTQLELLGMLLAEWPDGRVAAALDVSERELTGYIDHAASRLGTPHRGVALIRAFTRGLDIPPGLGDPA</sequence>
<dbReference type="RefSeq" id="WP_169413314.1">
    <property type="nucleotide sequence ID" value="NZ_JAAXKZ010000043.1"/>
</dbReference>
<dbReference type="Proteomes" id="UP000586918">
    <property type="component" value="Unassembled WGS sequence"/>
</dbReference>
<gene>
    <name evidence="1" type="ORF">HF519_13695</name>
</gene>
<keyword evidence="2" id="KW-1185">Reference proteome</keyword>
<evidence type="ECO:0000313" key="2">
    <source>
        <dbReference type="Proteomes" id="UP000586918"/>
    </source>
</evidence>
<dbReference type="InterPro" id="IPR029016">
    <property type="entry name" value="GAF-like_dom_sf"/>
</dbReference>
<dbReference type="AlphaFoldDB" id="A0A848DJI2"/>
<organism evidence="1 2">
    <name type="scientific">Pseudonocardia bannensis</name>
    <dbReference type="NCBI Taxonomy" id="630973"/>
    <lineage>
        <taxon>Bacteria</taxon>
        <taxon>Bacillati</taxon>
        <taxon>Actinomycetota</taxon>
        <taxon>Actinomycetes</taxon>
        <taxon>Pseudonocardiales</taxon>
        <taxon>Pseudonocardiaceae</taxon>
        <taxon>Pseudonocardia</taxon>
    </lineage>
</organism>
<reference evidence="1 2" key="1">
    <citation type="submission" date="2020-04" db="EMBL/GenBank/DDBJ databases">
        <authorList>
            <person name="Klaysubun C."/>
            <person name="Duangmal K."/>
            <person name="Lipun K."/>
        </authorList>
    </citation>
    <scope>NUCLEOTIDE SEQUENCE [LARGE SCALE GENOMIC DNA]</scope>
    <source>
        <strain evidence="1 2">DSM 45300</strain>
    </source>
</reference>
<proteinExistence type="predicted"/>
<accession>A0A848DJI2</accession>
<dbReference type="Gene3D" id="3.30.450.40">
    <property type="match status" value="1"/>
</dbReference>
<name>A0A848DJI2_9PSEU</name>
<dbReference type="SUPFAM" id="SSF55781">
    <property type="entry name" value="GAF domain-like"/>
    <property type="match status" value="1"/>
</dbReference>
<evidence type="ECO:0000313" key="1">
    <source>
        <dbReference type="EMBL" id="NMH92604.1"/>
    </source>
</evidence>